<sequence length="144" mass="16392">MSDHTKYKAKKTVSSILSNSSTRSKNNSANKTKRSLSFKSPSDHEKSSEENQSDHEVYGSISPKIVDCSSKEDLGVEIPTLKIAENDSSRNKHSTWKNFSDNKISSPWQVFASEIDYQNQVKRSLAAIMFYFFCTFFFQKTVIT</sequence>
<protein>
    <submittedName>
        <fullName evidence="3">Uncharacterized protein</fullName>
    </submittedName>
</protein>
<feature type="compositionally biased region" description="Basic and acidic residues" evidence="1">
    <location>
        <begin position="41"/>
        <end position="57"/>
    </location>
</feature>
<keyword evidence="2" id="KW-1133">Transmembrane helix</keyword>
<evidence type="ECO:0000256" key="2">
    <source>
        <dbReference type="SAM" id="Phobius"/>
    </source>
</evidence>
<keyword evidence="2" id="KW-0472">Membrane</keyword>
<proteinExistence type="predicted"/>
<name>A0AAV4I9W8_9GAST</name>
<feature type="region of interest" description="Disordered" evidence="1">
    <location>
        <begin position="1"/>
        <end position="64"/>
    </location>
</feature>
<dbReference type="AlphaFoldDB" id="A0AAV4I9W8"/>
<evidence type="ECO:0000313" key="4">
    <source>
        <dbReference type="Proteomes" id="UP000762676"/>
    </source>
</evidence>
<keyword evidence="4" id="KW-1185">Reference proteome</keyword>
<dbReference type="Proteomes" id="UP000762676">
    <property type="component" value="Unassembled WGS sequence"/>
</dbReference>
<comment type="caution">
    <text evidence="3">The sequence shown here is derived from an EMBL/GenBank/DDBJ whole genome shotgun (WGS) entry which is preliminary data.</text>
</comment>
<feature type="compositionally biased region" description="Polar residues" evidence="1">
    <location>
        <begin position="12"/>
        <end position="30"/>
    </location>
</feature>
<accession>A0AAV4I9W8</accession>
<dbReference type="EMBL" id="BMAT01006126">
    <property type="protein sequence ID" value="GFS06840.1"/>
    <property type="molecule type" value="Genomic_DNA"/>
</dbReference>
<gene>
    <name evidence="3" type="ORF">ElyMa_002974700</name>
</gene>
<evidence type="ECO:0000313" key="3">
    <source>
        <dbReference type="EMBL" id="GFS06840.1"/>
    </source>
</evidence>
<keyword evidence="2" id="KW-0812">Transmembrane</keyword>
<organism evidence="3 4">
    <name type="scientific">Elysia marginata</name>
    <dbReference type="NCBI Taxonomy" id="1093978"/>
    <lineage>
        <taxon>Eukaryota</taxon>
        <taxon>Metazoa</taxon>
        <taxon>Spiralia</taxon>
        <taxon>Lophotrochozoa</taxon>
        <taxon>Mollusca</taxon>
        <taxon>Gastropoda</taxon>
        <taxon>Heterobranchia</taxon>
        <taxon>Euthyneura</taxon>
        <taxon>Panpulmonata</taxon>
        <taxon>Sacoglossa</taxon>
        <taxon>Placobranchoidea</taxon>
        <taxon>Plakobranchidae</taxon>
        <taxon>Elysia</taxon>
    </lineage>
</organism>
<evidence type="ECO:0000256" key="1">
    <source>
        <dbReference type="SAM" id="MobiDB-lite"/>
    </source>
</evidence>
<feature type="transmembrane region" description="Helical" evidence="2">
    <location>
        <begin position="125"/>
        <end position="143"/>
    </location>
</feature>
<reference evidence="3 4" key="1">
    <citation type="journal article" date="2021" name="Elife">
        <title>Chloroplast acquisition without the gene transfer in kleptoplastic sea slugs, Plakobranchus ocellatus.</title>
        <authorList>
            <person name="Maeda T."/>
            <person name="Takahashi S."/>
            <person name="Yoshida T."/>
            <person name="Shimamura S."/>
            <person name="Takaki Y."/>
            <person name="Nagai Y."/>
            <person name="Toyoda A."/>
            <person name="Suzuki Y."/>
            <person name="Arimoto A."/>
            <person name="Ishii H."/>
            <person name="Satoh N."/>
            <person name="Nishiyama T."/>
            <person name="Hasebe M."/>
            <person name="Maruyama T."/>
            <person name="Minagawa J."/>
            <person name="Obokata J."/>
            <person name="Shigenobu S."/>
        </authorList>
    </citation>
    <scope>NUCLEOTIDE SEQUENCE [LARGE SCALE GENOMIC DNA]</scope>
</reference>